<organism evidence="1 2">
    <name type="scientific">Adineta steineri</name>
    <dbReference type="NCBI Taxonomy" id="433720"/>
    <lineage>
        <taxon>Eukaryota</taxon>
        <taxon>Metazoa</taxon>
        <taxon>Spiralia</taxon>
        <taxon>Gnathifera</taxon>
        <taxon>Rotifera</taxon>
        <taxon>Eurotatoria</taxon>
        <taxon>Bdelloidea</taxon>
        <taxon>Adinetida</taxon>
        <taxon>Adinetidae</taxon>
        <taxon>Adineta</taxon>
    </lineage>
</organism>
<evidence type="ECO:0000313" key="2">
    <source>
        <dbReference type="Proteomes" id="UP000663868"/>
    </source>
</evidence>
<sequence>GIINLNEPKYRCISSSDYIRRLASSIDFKIDNLLLV</sequence>
<dbReference type="Proteomes" id="UP000663868">
    <property type="component" value="Unassembled WGS sequence"/>
</dbReference>
<evidence type="ECO:0000313" key="1">
    <source>
        <dbReference type="EMBL" id="CAF4288997.1"/>
    </source>
</evidence>
<dbReference type="AlphaFoldDB" id="A0A820H6V8"/>
<protein>
    <submittedName>
        <fullName evidence="1">Uncharacterized protein</fullName>
    </submittedName>
</protein>
<reference evidence="1" key="1">
    <citation type="submission" date="2021-02" db="EMBL/GenBank/DDBJ databases">
        <authorList>
            <person name="Nowell W R."/>
        </authorList>
    </citation>
    <scope>NUCLEOTIDE SEQUENCE</scope>
</reference>
<proteinExistence type="predicted"/>
<dbReference type="EMBL" id="CAJOBB010013327">
    <property type="protein sequence ID" value="CAF4288997.1"/>
    <property type="molecule type" value="Genomic_DNA"/>
</dbReference>
<comment type="caution">
    <text evidence="1">The sequence shown here is derived from an EMBL/GenBank/DDBJ whole genome shotgun (WGS) entry which is preliminary data.</text>
</comment>
<gene>
    <name evidence="1" type="ORF">KXQ929_LOCUS44879</name>
</gene>
<feature type="non-terminal residue" evidence="1">
    <location>
        <position position="1"/>
    </location>
</feature>
<name>A0A820H6V8_9BILA</name>
<accession>A0A820H6V8</accession>